<dbReference type="InterPro" id="IPR006108">
    <property type="entry name" value="3HC_DH_C"/>
</dbReference>
<dbReference type="Gene3D" id="1.10.1040.50">
    <property type="match status" value="1"/>
</dbReference>
<keyword evidence="1" id="KW-0413">Isomerase</keyword>
<dbReference type="EMBL" id="VOSW01000005">
    <property type="protein sequence ID" value="KAE8761297.1"/>
    <property type="molecule type" value="Genomic_DNA"/>
</dbReference>
<dbReference type="GO" id="GO:0016853">
    <property type="term" value="F:isomerase activity"/>
    <property type="evidence" value="ECO:0007669"/>
    <property type="project" value="UniProtKB-KW"/>
</dbReference>
<comment type="caution">
    <text evidence="5">The sequence shown here is derived from an EMBL/GenBank/DDBJ whole genome shotgun (WGS) entry which is preliminary data.</text>
</comment>
<protein>
    <recommendedName>
        <fullName evidence="4">3-hydroxyacyl-CoA dehydrogenase C-terminal domain-containing protein</fullName>
    </recommendedName>
</protein>
<dbReference type="InterPro" id="IPR008927">
    <property type="entry name" value="6-PGluconate_DH-like_C_sf"/>
</dbReference>
<evidence type="ECO:0000256" key="2">
    <source>
        <dbReference type="ARBA" id="ARBA00023239"/>
    </source>
</evidence>
<name>A0A6N6WKR8_9BURK</name>
<proteinExistence type="predicted"/>
<dbReference type="SUPFAM" id="SSF48179">
    <property type="entry name" value="6-phosphogluconate dehydrogenase C-terminal domain-like"/>
    <property type="match status" value="1"/>
</dbReference>
<accession>A0A6N6WKR8</accession>
<dbReference type="PANTHER" id="PTHR23309">
    <property type="entry name" value="3-HYDROXYACYL-COA DEHYROGENASE"/>
    <property type="match status" value="1"/>
</dbReference>
<dbReference type="GO" id="GO:0006631">
    <property type="term" value="P:fatty acid metabolic process"/>
    <property type="evidence" value="ECO:0007669"/>
    <property type="project" value="InterPro"/>
</dbReference>
<evidence type="ECO:0000259" key="4">
    <source>
        <dbReference type="Pfam" id="PF00725"/>
    </source>
</evidence>
<dbReference type="Pfam" id="PF00725">
    <property type="entry name" value="3HCDH"/>
    <property type="match status" value="1"/>
</dbReference>
<reference evidence="5 6" key="1">
    <citation type="journal article" date="2020" name="Int. J. Syst. Evol. Microbiol.">
        <title>Paraburkholderia madseniana sp. nov., a phenolic acid-degrading bacterium isolated from acidic forest soil.</title>
        <authorList>
            <person name="Wilhelm R.C."/>
            <person name="Murphy S.J.L."/>
            <person name="Feriancek N.M."/>
            <person name="Karasz D.C."/>
            <person name="DeRito C.M."/>
            <person name="Newman J.D."/>
            <person name="Buckley D.H."/>
        </authorList>
    </citation>
    <scope>NUCLEOTIDE SEQUENCE [LARGE SCALE GENOMIC DNA]</scope>
    <source>
        <strain evidence="5 6">RP11</strain>
    </source>
</reference>
<gene>
    <name evidence="5" type="ORF">FSO04_04600</name>
</gene>
<evidence type="ECO:0000313" key="6">
    <source>
        <dbReference type="Proteomes" id="UP000463700"/>
    </source>
</evidence>
<sequence>MDAALQAFGVAMSPLAVADMLGLDIAWRMRRVRVASRPADVRYIDIPNRLCEAGCLGRKTGAGYCQYAAGSNAR</sequence>
<evidence type="ECO:0000256" key="1">
    <source>
        <dbReference type="ARBA" id="ARBA00023235"/>
    </source>
</evidence>
<dbReference type="GO" id="GO:0016616">
    <property type="term" value="F:oxidoreductase activity, acting on the CH-OH group of donors, NAD or NADP as acceptor"/>
    <property type="evidence" value="ECO:0007669"/>
    <property type="project" value="InterPro"/>
</dbReference>
<keyword evidence="3" id="KW-0511">Multifunctional enzyme</keyword>
<dbReference type="GO" id="GO:0016829">
    <property type="term" value="F:lyase activity"/>
    <property type="evidence" value="ECO:0007669"/>
    <property type="project" value="UniProtKB-KW"/>
</dbReference>
<dbReference type="AlphaFoldDB" id="A0A6N6WKR8"/>
<organism evidence="5 6">
    <name type="scientific">Paraburkholderia madseniana</name>
    <dbReference type="NCBI Taxonomy" id="2599607"/>
    <lineage>
        <taxon>Bacteria</taxon>
        <taxon>Pseudomonadati</taxon>
        <taxon>Pseudomonadota</taxon>
        <taxon>Betaproteobacteria</taxon>
        <taxon>Burkholderiales</taxon>
        <taxon>Burkholderiaceae</taxon>
        <taxon>Paraburkholderia</taxon>
    </lineage>
</organism>
<keyword evidence="2" id="KW-0456">Lyase</keyword>
<dbReference type="Proteomes" id="UP000463700">
    <property type="component" value="Unassembled WGS sequence"/>
</dbReference>
<evidence type="ECO:0000313" key="5">
    <source>
        <dbReference type="EMBL" id="KAE8761297.1"/>
    </source>
</evidence>
<feature type="domain" description="3-hydroxyacyl-CoA dehydrogenase C-terminal" evidence="4">
    <location>
        <begin position="2"/>
        <end position="67"/>
    </location>
</feature>
<evidence type="ECO:0000256" key="3">
    <source>
        <dbReference type="ARBA" id="ARBA00023268"/>
    </source>
</evidence>